<proteinExistence type="inferred from homology"/>
<dbReference type="SUPFAM" id="SSF63999">
    <property type="entry name" value="Thiamin pyrophosphokinase, catalytic domain"/>
    <property type="match status" value="1"/>
</dbReference>
<dbReference type="PANTHER" id="PTHR13622:SF8">
    <property type="entry name" value="THIAMIN PYROPHOSPHOKINASE 1"/>
    <property type="match status" value="1"/>
</dbReference>
<dbReference type="InterPro" id="IPR007371">
    <property type="entry name" value="TPK_catalytic"/>
</dbReference>
<organism evidence="9 10">
    <name type="scientific">Lecanosticta acicola</name>
    <dbReference type="NCBI Taxonomy" id="111012"/>
    <lineage>
        <taxon>Eukaryota</taxon>
        <taxon>Fungi</taxon>
        <taxon>Dikarya</taxon>
        <taxon>Ascomycota</taxon>
        <taxon>Pezizomycotina</taxon>
        <taxon>Dothideomycetes</taxon>
        <taxon>Dothideomycetidae</taxon>
        <taxon>Mycosphaerellales</taxon>
        <taxon>Mycosphaerellaceae</taxon>
        <taxon>Lecanosticta</taxon>
    </lineage>
</organism>
<keyword evidence="10" id="KW-1185">Reference proteome</keyword>
<dbReference type="GO" id="GO:0004788">
    <property type="term" value="F:thiamine diphosphokinase activity"/>
    <property type="evidence" value="ECO:0007669"/>
    <property type="project" value="UniProtKB-UniRule"/>
</dbReference>
<dbReference type="Pfam" id="PF04265">
    <property type="entry name" value="TPK_B1_binding"/>
    <property type="match status" value="1"/>
</dbReference>
<dbReference type="GO" id="GO:0006772">
    <property type="term" value="P:thiamine metabolic process"/>
    <property type="evidence" value="ECO:0007669"/>
    <property type="project" value="InterPro"/>
</dbReference>
<dbReference type="NCBIfam" id="TIGR01378">
    <property type="entry name" value="thi_PPkinase"/>
    <property type="match status" value="1"/>
</dbReference>
<dbReference type="Pfam" id="PF04263">
    <property type="entry name" value="TPK_catalytic"/>
    <property type="match status" value="1"/>
</dbReference>
<evidence type="ECO:0000256" key="3">
    <source>
        <dbReference type="ARBA" id="ARBA00022679"/>
    </source>
</evidence>
<dbReference type="AlphaFoldDB" id="A0AAI8Z555"/>
<dbReference type="InterPro" id="IPR006282">
    <property type="entry name" value="Thi_PPkinase"/>
</dbReference>
<name>A0AAI8Z555_9PEZI</name>
<evidence type="ECO:0000313" key="9">
    <source>
        <dbReference type="EMBL" id="CAK4032653.1"/>
    </source>
</evidence>
<dbReference type="GO" id="GO:0009229">
    <property type="term" value="P:thiamine diphosphate biosynthetic process"/>
    <property type="evidence" value="ECO:0007669"/>
    <property type="project" value="UniProtKB-UniRule"/>
</dbReference>
<dbReference type="PANTHER" id="PTHR13622">
    <property type="entry name" value="THIAMIN PYROPHOSPHOKINASE"/>
    <property type="match status" value="1"/>
</dbReference>
<dbReference type="EMBL" id="CAVMBE010000067">
    <property type="protein sequence ID" value="CAK4032653.1"/>
    <property type="molecule type" value="Genomic_DNA"/>
</dbReference>
<accession>A0AAI8Z555</accession>
<evidence type="ECO:0000256" key="1">
    <source>
        <dbReference type="ARBA" id="ARBA00005078"/>
    </source>
</evidence>
<dbReference type="SUPFAM" id="SSF63862">
    <property type="entry name" value="Thiamin pyrophosphokinase, substrate-binding domain"/>
    <property type="match status" value="1"/>
</dbReference>
<dbReference type="GO" id="GO:0016301">
    <property type="term" value="F:kinase activity"/>
    <property type="evidence" value="ECO:0007669"/>
    <property type="project" value="UniProtKB-UniRule"/>
</dbReference>
<keyword evidence="4 7" id="KW-0547">Nucleotide-binding</keyword>
<dbReference type="PIRSF" id="PIRSF031057">
    <property type="entry name" value="Thiamin_pyrophosphokinase"/>
    <property type="match status" value="1"/>
</dbReference>
<dbReference type="GO" id="GO:0030975">
    <property type="term" value="F:thiamine binding"/>
    <property type="evidence" value="ECO:0007669"/>
    <property type="project" value="UniProtKB-UniRule"/>
</dbReference>
<keyword evidence="6 7" id="KW-0067">ATP-binding</keyword>
<keyword evidence="3 7" id="KW-0808">Transferase</keyword>
<dbReference type="InterPro" id="IPR007373">
    <property type="entry name" value="Thiamin_PyroPKinase_B1-bd"/>
</dbReference>
<comment type="caution">
    <text evidence="9">The sequence shown here is derived from an EMBL/GenBank/DDBJ whole genome shotgun (WGS) entry which is preliminary data.</text>
</comment>
<sequence>MTRECMMDDPDYIRVLNAETPMDRTSGDRPNGQHTTELHPCRYLQSSSNPVDFDKTALIILNSPIQDLGLLEALYGHAGYRICCDGGANRLYDLLSQQKTPETLRTLLPNAIHGDLDSLRDDVRRYYEEHDVKVMRDPDQNSNDFGKCMAYIADGLPSVQTVLVLGSLGGRVDQGIGLLHGIYREQKHQRPHLRLLFFSEGSVSMVIMSGTTTIHTPLGEGVIEENVGILPLYGKAVISTEGLEWDVRDWPTEMGGNVSTSNHIKADQVSIISDVDVLFTIERRTT</sequence>
<gene>
    <name evidence="9" type="ORF">LECACI_7A007811</name>
</gene>
<evidence type="ECO:0000256" key="5">
    <source>
        <dbReference type="ARBA" id="ARBA00022777"/>
    </source>
</evidence>
<keyword evidence="5 7" id="KW-0418">Kinase</keyword>
<reference evidence="9" key="1">
    <citation type="submission" date="2023-11" db="EMBL/GenBank/DDBJ databases">
        <authorList>
            <person name="Alioto T."/>
            <person name="Alioto T."/>
            <person name="Gomez Garrido J."/>
        </authorList>
    </citation>
    <scope>NUCLEOTIDE SEQUENCE</scope>
</reference>
<evidence type="ECO:0000256" key="4">
    <source>
        <dbReference type="ARBA" id="ARBA00022741"/>
    </source>
</evidence>
<evidence type="ECO:0000256" key="7">
    <source>
        <dbReference type="PIRNR" id="PIRNR031057"/>
    </source>
</evidence>
<evidence type="ECO:0000313" key="10">
    <source>
        <dbReference type="Proteomes" id="UP001296104"/>
    </source>
</evidence>
<dbReference type="EC" id="2.7.6.2" evidence="7"/>
<comment type="similarity">
    <text evidence="2 7">Belongs to the thiamine pyrophosphokinase family.</text>
</comment>
<dbReference type="Gene3D" id="3.40.50.10240">
    <property type="entry name" value="Thiamin pyrophosphokinase, catalytic domain"/>
    <property type="match status" value="1"/>
</dbReference>
<dbReference type="InterPro" id="IPR036759">
    <property type="entry name" value="TPK_catalytic_sf"/>
</dbReference>
<dbReference type="GO" id="GO:0005524">
    <property type="term" value="F:ATP binding"/>
    <property type="evidence" value="ECO:0007669"/>
    <property type="project" value="UniProtKB-UniRule"/>
</dbReference>
<feature type="domain" description="Thiamin pyrophosphokinase thiamin-binding" evidence="8">
    <location>
        <begin position="210"/>
        <end position="277"/>
    </location>
</feature>
<comment type="pathway">
    <text evidence="1 7">Cofactor biosynthesis; thiamine diphosphate biosynthesis; thiamine diphosphate from thiamine: step 1/1.</text>
</comment>
<evidence type="ECO:0000256" key="6">
    <source>
        <dbReference type="ARBA" id="ARBA00022840"/>
    </source>
</evidence>
<evidence type="ECO:0000256" key="2">
    <source>
        <dbReference type="ARBA" id="ARBA00006785"/>
    </source>
</evidence>
<protein>
    <recommendedName>
        <fullName evidence="7">Thiamine pyrophosphokinase</fullName>
        <ecNumber evidence="7">2.7.6.2</ecNumber>
    </recommendedName>
</protein>
<comment type="catalytic activity">
    <reaction evidence="7">
        <text>thiamine + ATP = thiamine diphosphate + AMP + H(+)</text>
        <dbReference type="Rhea" id="RHEA:11576"/>
        <dbReference type="ChEBI" id="CHEBI:15378"/>
        <dbReference type="ChEBI" id="CHEBI:18385"/>
        <dbReference type="ChEBI" id="CHEBI:30616"/>
        <dbReference type="ChEBI" id="CHEBI:58937"/>
        <dbReference type="ChEBI" id="CHEBI:456215"/>
    </reaction>
</comment>
<dbReference type="Proteomes" id="UP001296104">
    <property type="component" value="Unassembled WGS sequence"/>
</dbReference>
<dbReference type="InterPro" id="IPR036371">
    <property type="entry name" value="TPK_B1-bd_sf"/>
</dbReference>
<dbReference type="SMART" id="SM00983">
    <property type="entry name" value="TPK_B1_binding"/>
    <property type="match status" value="1"/>
</dbReference>
<evidence type="ECO:0000259" key="8">
    <source>
        <dbReference type="SMART" id="SM00983"/>
    </source>
</evidence>
<dbReference type="InterPro" id="IPR016966">
    <property type="entry name" value="Thiamin_pyrophosphokinase_euk"/>
</dbReference>
<dbReference type="CDD" id="cd07995">
    <property type="entry name" value="TPK"/>
    <property type="match status" value="1"/>
</dbReference>